<dbReference type="Proteomes" id="UP001357485">
    <property type="component" value="Unassembled WGS sequence"/>
</dbReference>
<evidence type="ECO:0000313" key="3">
    <source>
        <dbReference type="EMBL" id="KAK5201635.1"/>
    </source>
</evidence>
<name>A0ABR0LPW9_9PEZI</name>
<reference evidence="3 4" key="1">
    <citation type="submission" date="2023-08" db="EMBL/GenBank/DDBJ databases">
        <title>Black Yeasts Isolated from many extreme environments.</title>
        <authorList>
            <person name="Coleine C."/>
            <person name="Stajich J.E."/>
            <person name="Selbmann L."/>
        </authorList>
    </citation>
    <scope>NUCLEOTIDE SEQUENCE [LARGE SCALE GENOMIC DNA]</scope>
    <source>
        <strain evidence="3 4">CCFEE 536</strain>
    </source>
</reference>
<keyword evidence="2" id="KW-0732">Signal</keyword>
<feature type="non-terminal residue" evidence="3">
    <location>
        <position position="1"/>
    </location>
</feature>
<gene>
    <name evidence="3" type="ORF">LTR16_001980</name>
</gene>
<feature type="compositionally biased region" description="Low complexity" evidence="1">
    <location>
        <begin position="59"/>
        <end position="82"/>
    </location>
</feature>
<sequence length="82" mass="9153">PDDGLVELLAVSLLRLSLIDAFRLVLCSVDLTAGSRIFRLFRKRRTANLPTKKKKKSSRPNPSSNRLLTSSLLHHSRQSLAA</sequence>
<evidence type="ECO:0000256" key="2">
    <source>
        <dbReference type="SAM" id="SignalP"/>
    </source>
</evidence>
<feature type="chain" id="PRO_5046891696" evidence="2">
    <location>
        <begin position="22"/>
        <end position="82"/>
    </location>
</feature>
<proteinExistence type="predicted"/>
<dbReference type="EMBL" id="JAVRRA010016546">
    <property type="protein sequence ID" value="KAK5201635.1"/>
    <property type="molecule type" value="Genomic_DNA"/>
</dbReference>
<evidence type="ECO:0000256" key="1">
    <source>
        <dbReference type="SAM" id="MobiDB-lite"/>
    </source>
</evidence>
<keyword evidence="4" id="KW-1185">Reference proteome</keyword>
<accession>A0ABR0LPW9</accession>
<evidence type="ECO:0000313" key="4">
    <source>
        <dbReference type="Proteomes" id="UP001357485"/>
    </source>
</evidence>
<protein>
    <submittedName>
        <fullName evidence="3">Uncharacterized protein</fullName>
    </submittedName>
</protein>
<feature type="signal peptide" evidence="2">
    <location>
        <begin position="1"/>
        <end position="21"/>
    </location>
</feature>
<organism evidence="3 4">
    <name type="scientific">Cryomyces antarcticus</name>
    <dbReference type="NCBI Taxonomy" id="329879"/>
    <lineage>
        <taxon>Eukaryota</taxon>
        <taxon>Fungi</taxon>
        <taxon>Dikarya</taxon>
        <taxon>Ascomycota</taxon>
        <taxon>Pezizomycotina</taxon>
        <taxon>Dothideomycetes</taxon>
        <taxon>Dothideomycetes incertae sedis</taxon>
        <taxon>Cryomyces</taxon>
    </lineage>
</organism>
<comment type="caution">
    <text evidence="3">The sequence shown here is derived from an EMBL/GenBank/DDBJ whole genome shotgun (WGS) entry which is preliminary data.</text>
</comment>
<feature type="compositionally biased region" description="Basic residues" evidence="1">
    <location>
        <begin position="48"/>
        <end position="58"/>
    </location>
</feature>
<feature type="region of interest" description="Disordered" evidence="1">
    <location>
        <begin position="48"/>
        <end position="82"/>
    </location>
</feature>